<name>A0A365KWR2_9BACL</name>
<dbReference type="InterPro" id="IPR011006">
    <property type="entry name" value="CheY-like_superfamily"/>
</dbReference>
<proteinExistence type="predicted"/>
<dbReference type="EMBL" id="QLZR01000003">
    <property type="protein sequence ID" value="RAZ77614.1"/>
    <property type="molecule type" value="Genomic_DNA"/>
</dbReference>
<dbReference type="Gene3D" id="3.40.50.2300">
    <property type="match status" value="1"/>
</dbReference>
<feature type="modified residue" description="4-aspartylphosphate" evidence="4">
    <location>
        <position position="54"/>
    </location>
</feature>
<organism evidence="7 8">
    <name type="scientific">Planococcus halotolerans</name>
    <dbReference type="NCBI Taxonomy" id="2233542"/>
    <lineage>
        <taxon>Bacteria</taxon>
        <taxon>Bacillati</taxon>
        <taxon>Bacillota</taxon>
        <taxon>Bacilli</taxon>
        <taxon>Bacillales</taxon>
        <taxon>Caryophanaceae</taxon>
        <taxon>Planococcus</taxon>
    </lineage>
</organism>
<keyword evidence="1" id="KW-0805">Transcription regulation</keyword>
<gene>
    <name evidence="7" type="ORF">DP120_09015</name>
</gene>
<dbReference type="GO" id="GO:0003700">
    <property type="term" value="F:DNA-binding transcription factor activity"/>
    <property type="evidence" value="ECO:0007669"/>
    <property type="project" value="InterPro"/>
</dbReference>
<evidence type="ECO:0000313" key="8">
    <source>
        <dbReference type="Proteomes" id="UP000251002"/>
    </source>
</evidence>
<dbReference type="SMART" id="SM00448">
    <property type="entry name" value="REC"/>
    <property type="match status" value="1"/>
</dbReference>
<comment type="caution">
    <text evidence="7">The sequence shown here is derived from an EMBL/GenBank/DDBJ whole genome shotgun (WGS) entry which is preliminary data.</text>
</comment>
<dbReference type="InterPro" id="IPR018060">
    <property type="entry name" value="HTH_AraC"/>
</dbReference>
<keyword evidence="3" id="KW-0804">Transcription</keyword>
<dbReference type="PANTHER" id="PTHR43280:SF28">
    <property type="entry name" value="HTH-TYPE TRANSCRIPTIONAL ACTIVATOR RHAS"/>
    <property type="match status" value="1"/>
</dbReference>
<keyword evidence="8" id="KW-1185">Reference proteome</keyword>
<dbReference type="InterPro" id="IPR009057">
    <property type="entry name" value="Homeodomain-like_sf"/>
</dbReference>
<dbReference type="SUPFAM" id="SSF46689">
    <property type="entry name" value="Homeodomain-like"/>
    <property type="match status" value="2"/>
</dbReference>
<reference evidence="7 8" key="1">
    <citation type="submission" date="2018-06" db="EMBL/GenBank/DDBJ databases">
        <title>The draft genome sequences of strains SCU63 and S1.</title>
        <authorList>
            <person name="Gan L."/>
        </authorList>
    </citation>
    <scope>NUCLEOTIDE SEQUENCE [LARGE SCALE GENOMIC DNA]</scope>
    <source>
        <strain evidence="7 8">SCU63</strain>
    </source>
</reference>
<dbReference type="Pfam" id="PF00072">
    <property type="entry name" value="Response_reg"/>
    <property type="match status" value="1"/>
</dbReference>
<evidence type="ECO:0000256" key="3">
    <source>
        <dbReference type="ARBA" id="ARBA00023163"/>
    </source>
</evidence>
<dbReference type="Proteomes" id="UP000251002">
    <property type="component" value="Unassembled WGS sequence"/>
</dbReference>
<dbReference type="SUPFAM" id="SSF52172">
    <property type="entry name" value="CheY-like"/>
    <property type="match status" value="1"/>
</dbReference>
<evidence type="ECO:0000259" key="6">
    <source>
        <dbReference type="PROSITE" id="PS50110"/>
    </source>
</evidence>
<evidence type="ECO:0000256" key="2">
    <source>
        <dbReference type="ARBA" id="ARBA00023125"/>
    </source>
</evidence>
<dbReference type="GO" id="GO:0000160">
    <property type="term" value="P:phosphorelay signal transduction system"/>
    <property type="evidence" value="ECO:0007669"/>
    <property type="project" value="InterPro"/>
</dbReference>
<dbReference type="GO" id="GO:0043565">
    <property type="term" value="F:sequence-specific DNA binding"/>
    <property type="evidence" value="ECO:0007669"/>
    <property type="project" value="InterPro"/>
</dbReference>
<evidence type="ECO:0000259" key="5">
    <source>
        <dbReference type="PROSITE" id="PS01124"/>
    </source>
</evidence>
<dbReference type="Pfam" id="PF12833">
    <property type="entry name" value="HTH_18"/>
    <property type="match status" value="1"/>
</dbReference>
<protein>
    <submittedName>
        <fullName evidence="7">DNA-binding response regulator</fullName>
    </submittedName>
</protein>
<dbReference type="RefSeq" id="WP_112223341.1">
    <property type="nucleotide sequence ID" value="NZ_CP047673.1"/>
</dbReference>
<keyword evidence="4" id="KW-0597">Phosphoprotein</keyword>
<dbReference type="PROSITE" id="PS01124">
    <property type="entry name" value="HTH_ARAC_FAMILY_2"/>
    <property type="match status" value="1"/>
</dbReference>
<feature type="domain" description="HTH araC/xylS-type" evidence="5">
    <location>
        <begin position="407"/>
        <end position="505"/>
    </location>
</feature>
<dbReference type="AlphaFoldDB" id="A0A365KWR2"/>
<keyword evidence="2 7" id="KW-0238">DNA-binding</keyword>
<dbReference type="SMART" id="SM00342">
    <property type="entry name" value="HTH_ARAC"/>
    <property type="match status" value="1"/>
</dbReference>
<accession>A0A365KWR2</accession>
<dbReference type="Gene3D" id="1.10.10.60">
    <property type="entry name" value="Homeodomain-like"/>
    <property type="match status" value="2"/>
</dbReference>
<dbReference type="InterPro" id="IPR001789">
    <property type="entry name" value="Sig_transdc_resp-reg_receiver"/>
</dbReference>
<sequence length="517" mass="59460">MFKLLLVDDEPVERDGMQAILQHAFQEIEIKQAKTGKMAVEIAAKWKPDIIFMDIMMPTMSGLEAIEEIKRTNNDIEFVMMTAFDTFDYARQALKLGVKDYLLKPSKASEIVATTDKLFAQLRQKVKETAERRQEQGALQKALAIVETDIVTQLLFDHVHEMHIDLLVEMLDTQPAEEKFVMTLLVPESAEQVYVNIKERISNGNSVWMGACYGNHLPLIVFRNPVHSFRSQAITLAKEILAVTGRQEGWFIGIGTVCHSLDDIRTSYQKSLVAMLDIKVPSRYRFYSGELEPIKEDVPAFIKQQEKRLADFVRLGEWEAVEALVVDLIRQLEHTGEKVLRTQQRSLEFLWLTTRIMEEIGIEAEAPFYSVPAKDHRQLISETLELIQGLKKVYMSHYSRLEVDKIHRIKQFITDHSHEDISLDALARQVDLSPIYISKMFKEKVGINYIDFLTECRIEKAKKLLANPEKSLKAISLEVGYHEPNYFSKVFRKMNDLSPTEYRMTLLNAGKTEEVGS</sequence>
<dbReference type="PROSITE" id="PS50110">
    <property type="entry name" value="RESPONSE_REGULATORY"/>
    <property type="match status" value="1"/>
</dbReference>
<feature type="domain" description="Response regulatory" evidence="6">
    <location>
        <begin position="3"/>
        <end position="119"/>
    </location>
</feature>
<dbReference type="CDD" id="cd17536">
    <property type="entry name" value="REC_YesN-like"/>
    <property type="match status" value="1"/>
</dbReference>
<dbReference type="PROSITE" id="PS00041">
    <property type="entry name" value="HTH_ARAC_FAMILY_1"/>
    <property type="match status" value="1"/>
</dbReference>
<evidence type="ECO:0000256" key="1">
    <source>
        <dbReference type="ARBA" id="ARBA00023015"/>
    </source>
</evidence>
<dbReference type="PANTHER" id="PTHR43280">
    <property type="entry name" value="ARAC-FAMILY TRANSCRIPTIONAL REGULATOR"/>
    <property type="match status" value="1"/>
</dbReference>
<evidence type="ECO:0000256" key="4">
    <source>
        <dbReference type="PROSITE-ProRule" id="PRU00169"/>
    </source>
</evidence>
<dbReference type="InterPro" id="IPR018062">
    <property type="entry name" value="HTH_AraC-typ_CS"/>
</dbReference>
<evidence type="ECO:0000313" key="7">
    <source>
        <dbReference type="EMBL" id="RAZ77614.1"/>
    </source>
</evidence>